<proteinExistence type="predicted"/>
<dbReference type="EMBL" id="KI894024">
    <property type="protein sequence ID" value="OCF23019.1"/>
    <property type="molecule type" value="Genomic_DNA"/>
</dbReference>
<evidence type="ECO:0000313" key="2">
    <source>
        <dbReference type="EMBL" id="WVW86222.1"/>
    </source>
</evidence>
<evidence type="ECO:0000313" key="1">
    <source>
        <dbReference type="EMBL" id="OCF23019.1"/>
    </source>
</evidence>
<reference evidence="1" key="3">
    <citation type="submission" date="2014-01" db="EMBL/GenBank/DDBJ databases">
        <title>Evolution of pathogenesis and genome organization in the Tremellales.</title>
        <authorList>
            <person name="Cuomo C."/>
            <person name="Litvintseva A."/>
            <person name="Heitman J."/>
            <person name="Chen Y."/>
            <person name="Sun S."/>
            <person name="Springer D."/>
            <person name="Dromer F."/>
            <person name="Young S."/>
            <person name="Zeng Q."/>
            <person name="Chapman S."/>
            <person name="Gujja S."/>
            <person name="Saif S."/>
            <person name="Birren B."/>
        </authorList>
    </citation>
    <scope>NUCLEOTIDE SEQUENCE</scope>
    <source>
        <strain evidence="1">CBS 10118</strain>
    </source>
</reference>
<evidence type="ECO:0000313" key="3">
    <source>
        <dbReference type="Proteomes" id="UP000092730"/>
    </source>
</evidence>
<dbReference type="EMBL" id="CP144547">
    <property type="protein sequence ID" value="WVW86222.1"/>
    <property type="molecule type" value="Genomic_DNA"/>
</dbReference>
<protein>
    <submittedName>
        <fullName evidence="1">Uncharacterized protein</fullName>
    </submittedName>
</protein>
<reference evidence="1" key="1">
    <citation type="submission" date="2013-07" db="EMBL/GenBank/DDBJ databases">
        <title>The Genome Sequence of Cryptococcus bestiolae CBS10118.</title>
        <authorList>
            <consortium name="The Broad Institute Genome Sequencing Platform"/>
            <person name="Cuomo C."/>
            <person name="Litvintseva A."/>
            <person name="Chen Y."/>
            <person name="Heitman J."/>
            <person name="Sun S."/>
            <person name="Springer D."/>
            <person name="Dromer F."/>
            <person name="Young S.K."/>
            <person name="Zeng Q."/>
            <person name="Gargeya S."/>
            <person name="Fitzgerald M."/>
            <person name="Abouelleil A."/>
            <person name="Alvarado L."/>
            <person name="Berlin A.M."/>
            <person name="Chapman S.B."/>
            <person name="Dewar J."/>
            <person name="Goldberg J."/>
            <person name="Griggs A."/>
            <person name="Gujja S."/>
            <person name="Hansen M."/>
            <person name="Howarth C."/>
            <person name="Imamovic A."/>
            <person name="Larimer J."/>
            <person name="McCowan C."/>
            <person name="Murphy C."/>
            <person name="Pearson M."/>
            <person name="Priest M."/>
            <person name="Roberts A."/>
            <person name="Saif S."/>
            <person name="Shea T."/>
            <person name="Sykes S."/>
            <person name="Wortman J."/>
            <person name="Nusbaum C."/>
            <person name="Birren B."/>
        </authorList>
    </citation>
    <scope>NUCLEOTIDE SEQUENCE [LARGE SCALE GENOMIC DNA]</scope>
    <source>
        <strain evidence="1">CBS 10118</strain>
    </source>
</reference>
<dbReference type="AlphaFoldDB" id="A0A1B9FW70"/>
<dbReference type="KEGG" id="kbi:30211768"/>
<dbReference type="GeneID" id="30211768"/>
<reference evidence="2" key="2">
    <citation type="submission" date="2013-07" db="EMBL/GenBank/DDBJ databases">
        <authorList>
            <consortium name="The Broad Institute Genome Sequencing Platform"/>
            <person name="Cuomo C."/>
            <person name="Litvintseva A."/>
            <person name="Chen Y."/>
            <person name="Heitman J."/>
            <person name="Sun S."/>
            <person name="Springer D."/>
            <person name="Dromer F."/>
            <person name="Young S.K."/>
            <person name="Zeng Q."/>
            <person name="Gargeya S."/>
            <person name="Fitzgerald M."/>
            <person name="Abouelleil A."/>
            <person name="Alvarado L."/>
            <person name="Berlin A.M."/>
            <person name="Chapman S.B."/>
            <person name="Dewar J."/>
            <person name="Goldberg J."/>
            <person name="Griggs A."/>
            <person name="Gujja S."/>
            <person name="Hansen M."/>
            <person name="Howarth C."/>
            <person name="Imamovic A."/>
            <person name="Larimer J."/>
            <person name="McCowan C."/>
            <person name="Murphy C."/>
            <person name="Pearson M."/>
            <person name="Priest M."/>
            <person name="Roberts A."/>
            <person name="Saif S."/>
            <person name="Shea T."/>
            <person name="Sykes S."/>
            <person name="Wortman J."/>
            <person name="Nusbaum C."/>
            <person name="Birren B."/>
        </authorList>
    </citation>
    <scope>NUCLEOTIDE SEQUENCE</scope>
    <source>
        <strain evidence="2">CBS 10118</strain>
    </source>
</reference>
<accession>A0A1B9FW70</accession>
<dbReference type="RefSeq" id="XP_019044089.1">
    <property type="nucleotide sequence ID" value="XM_019193966.1"/>
</dbReference>
<name>A0A1B9FW70_9TREE</name>
<keyword evidence="3" id="KW-1185">Reference proteome</keyword>
<organism evidence="1">
    <name type="scientific">Kwoniella bestiolae CBS 10118</name>
    <dbReference type="NCBI Taxonomy" id="1296100"/>
    <lineage>
        <taxon>Eukaryota</taxon>
        <taxon>Fungi</taxon>
        <taxon>Dikarya</taxon>
        <taxon>Basidiomycota</taxon>
        <taxon>Agaricomycotina</taxon>
        <taxon>Tremellomycetes</taxon>
        <taxon>Tremellales</taxon>
        <taxon>Cryptococcaceae</taxon>
        <taxon>Kwoniella</taxon>
    </lineage>
</organism>
<sequence>MYRYNQTLPRSFNNLEEFMISPHTSQNPGSLVPAIYLGKSKTFNDPKVKPIIAEYPATLSDKSLMDIVKLRGVSFTFVRNFPYIPDLQVLDMGIRIFISLNKAQRDRPSSCTQVSISLERGTTSFVEYEQHVDLLRREQQANKDYLTLLMSIMLSFTRLFHKKSISPRFGKSTFGS</sequence>
<dbReference type="VEuPathDB" id="FungiDB:I302_07369"/>
<gene>
    <name evidence="1" type="ORF">I302_07369</name>
    <name evidence="2" type="ORF">I302_108264</name>
</gene>
<reference evidence="2" key="4">
    <citation type="submission" date="2024-02" db="EMBL/GenBank/DDBJ databases">
        <title>Comparative genomics of Cryptococcus and Kwoniella reveals pathogenesis evolution and contrasting modes of karyotype evolution via chromosome fusion or intercentromeric recombination.</title>
        <authorList>
            <person name="Coelho M.A."/>
            <person name="David-Palma M."/>
            <person name="Shea T."/>
            <person name="Bowers K."/>
            <person name="McGinley-Smith S."/>
            <person name="Mohammad A.W."/>
            <person name="Gnirke A."/>
            <person name="Yurkov A.M."/>
            <person name="Nowrousian M."/>
            <person name="Sun S."/>
            <person name="Cuomo C.A."/>
            <person name="Heitman J."/>
        </authorList>
    </citation>
    <scope>NUCLEOTIDE SEQUENCE</scope>
    <source>
        <strain evidence="2">CBS 10118</strain>
    </source>
</reference>
<dbReference type="Proteomes" id="UP000092730">
    <property type="component" value="Chromosome 7"/>
</dbReference>